<reference evidence="2 3" key="1">
    <citation type="submission" date="2024-12" db="EMBL/GenBank/DDBJ databases">
        <title>Draft genome sequence of Chryseobacterium kwangjuense AG447.</title>
        <authorList>
            <person name="Cheptsov V.S."/>
            <person name="Belov A."/>
            <person name="Zavarzina A.G."/>
        </authorList>
    </citation>
    <scope>NUCLEOTIDE SEQUENCE [LARGE SCALE GENOMIC DNA]</scope>
    <source>
        <strain evidence="2 3">AG447</strain>
    </source>
</reference>
<dbReference type="PIRSF" id="PIRSF002599">
    <property type="entry name" value="Cold_shock_A"/>
    <property type="match status" value="1"/>
</dbReference>
<feature type="transmembrane region" description="Helical" evidence="1">
    <location>
        <begin position="63"/>
        <end position="81"/>
    </location>
</feature>
<sequence length="85" mass="9915">MIYIFFLLNLLILIIFGWDKRLAVKHKKRIPENTLLGLAFIGGTAGAVLGMLIFRHKISKRSFLLKLGMIIIIQFFLFILYKDYL</sequence>
<organism evidence="2 3">
    <name type="scientific">Chryseobacterium kwangjuense</name>
    <dbReference type="NCBI Taxonomy" id="267125"/>
    <lineage>
        <taxon>Bacteria</taxon>
        <taxon>Pseudomonadati</taxon>
        <taxon>Bacteroidota</taxon>
        <taxon>Flavobacteriia</taxon>
        <taxon>Flavobacteriales</taxon>
        <taxon>Weeksellaceae</taxon>
        <taxon>Chryseobacterium group</taxon>
        <taxon>Chryseobacterium</taxon>
    </lineage>
</organism>
<evidence type="ECO:0000313" key="3">
    <source>
        <dbReference type="Proteomes" id="UP001634154"/>
    </source>
</evidence>
<dbReference type="InterPro" id="IPR010718">
    <property type="entry name" value="DUF1294"/>
</dbReference>
<proteinExistence type="predicted"/>
<keyword evidence="3" id="KW-1185">Reference proteome</keyword>
<evidence type="ECO:0000256" key="1">
    <source>
        <dbReference type="SAM" id="Phobius"/>
    </source>
</evidence>
<dbReference type="Proteomes" id="UP001634154">
    <property type="component" value="Unassembled WGS sequence"/>
</dbReference>
<dbReference type="InterPro" id="IPR012156">
    <property type="entry name" value="Cold_shock_CspA"/>
</dbReference>
<comment type="caution">
    <text evidence="2">The sequence shown here is derived from an EMBL/GenBank/DDBJ whole genome shotgun (WGS) entry which is preliminary data.</text>
</comment>
<keyword evidence="1" id="KW-0812">Transmembrane</keyword>
<accession>A0ABW9JY72</accession>
<feature type="transmembrane region" description="Helical" evidence="1">
    <location>
        <begin position="33"/>
        <end position="54"/>
    </location>
</feature>
<keyword evidence="1" id="KW-1133">Transmembrane helix</keyword>
<keyword evidence="1" id="KW-0472">Membrane</keyword>
<dbReference type="RefSeq" id="WP_409355740.1">
    <property type="nucleotide sequence ID" value="NZ_JBJXVJ010000001.1"/>
</dbReference>
<evidence type="ECO:0000313" key="2">
    <source>
        <dbReference type="EMBL" id="MFN1216028.1"/>
    </source>
</evidence>
<dbReference type="Pfam" id="PF06961">
    <property type="entry name" value="DUF1294"/>
    <property type="match status" value="1"/>
</dbReference>
<dbReference type="EMBL" id="JBJXVJ010000001">
    <property type="protein sequence ID" value="MFN1216028.1"/>
    <property type="molecule type" value="Genomic_DNA"/>
</dbReference>
<name>A0ABW9JY72_9FLAO</name>
<protein>
    <submittedName>
        <fullName evidence="2">DUF1294 domain-containing protein</fullName>
    </submittedName>
</protein>
<gene>
    <name evidence="2" type="ORF">ACKW6Q_03480</name>
</gene>